<gene>
    <name evidence="1" type="ORF">T07_3739</name>
</gene>
<evidence type="ECO:0000313" key="1">
    <source>
        <dbReference type="EMBL" id="KRX22238.1"/>
    </source>
</evidence>
<dbReference type="AlphaFoldDB" id="A0A0V0S687"/>
<organism evidence="1 2">
    <name type="scientific">Trichinella nelsoni</name>
    <dbReference type="NCBI Taxonomy" id="6336"/>
    <lineage>
        <taxon>Eukaryota</taxon>
        <taxon>Metazoa</taxon>
        <taxon>Ecdysozoa</taxon>
        <taxon>Nematoda</taxon>
        <taxon>Enoplea</taxon>
        <taxon>Dorylaimia</taxon>
        <taxon>Trichinellida</taxon>
        <taxon>Trichinellidae</taxon>
        <taxon>Trichinella</taxon>
    </lineage>
</organism>
<accession>A0A0V0S687</accession>
<dbReference type="EMBL" id="JYDL01000033">
    <property type="protein sequence ID" value="KRX22238.1"/>
    <property type="molecule type" value="Genomic_DNA"/>
</dbReference>
<dbReference type="Proteomes" id="UP000054630">
    <property type="component" value="Unassembled WGS sequence"/>
</dbReference>
<protein>
    <submittedName>
        <fullName evidence="1">Uncharacterized protein</fullName>
    </submittedName>
</protein>
<dbReference type="OrthoDB" id="10437125at2759"/>
<name>A0A0V0S687_9BILA</name>
<keyword evidence="2" id="KW-1185">Reference proteome</keyword>
<comment type="caution">
    <text evidence="1">The sequence shown here is derived from an EMBL/GenBank/DDBJ whole genome shotgun (WGS) entry which is preliminary data.</text>
</comment>
<sequence length="95" mass="10815">MRMTLLPVGSLQSLNLKQAAHLPNKIDRTNASLIIYNFFWYSNMAENMTNQNVCCPTCLHVFRRLSAAEAKEEPLVSMMYQGFSACSHHNWCTSS</sequence>
<evidence type="ECO:0000313" key="2">
    <source>
        <dbReference type="Proteomes" id="UP000054630"/>
    </source>
</evidence>
<proteinExistence type="predicted"/>
<reference evidence="1 2" key="1">
    <citation type="submission" date="2015-01" db="EMBL/GenBank/DDBJ databases">
        <title>Evolution of Trichinella species and genotypes.</title>
        <authorList>
            <person name="Korhonen P.K."/>
            <person name="Edoardo P."/>
            <person name="Giuseppe L.R."/>
            <person name="Gasser R.B."/>
        </authorList>
    </citation>
    <scope>NUCLEOTIDE SEQUENCE [LARGE SCALE GENOMIC DNA]</scope>
    <source>
        <strain evidence="1">ISS37</strain>
    </source>
</reference>